<dbReference type="EMBL" id="JAJFAZ020000001">
    <property type="protein sequence ID" value="KAI5351903.1"/>
    <property type="molecule type" value="Genomic_DNA"/>
</dbReference>
<sequence>MGMGPIAQDKRLIANQPHRSTPLALPSYKPELALQMTQISELRRRECSCSKLGHSHGQLKQEGNREAEAEHAN</sequence>
<dbReference type="Proteomes" id="UP001054821">
    <property type="component" value="Chromosome 1"/>
</dbReference>
<protein>
    <submittedName>
        <fullName evidence="2">Uncharacterized protein</fullName>
    </submittedName>
</protein>
<accession>A0AAD5F3L7</accession>
<gene>
    <name evidence="2" type="ORF">L3X38_004794</name>
</gene>
<feature type="region of interest" description="Disordered" evidence="1">
    <location>
        <begin position="51"/>
        <end position="73"/>
    </location>
</feature>
<name>A0AAD5F3L7_PRUDU</name>
<feature type="compositionally biased region" description="Basic and acidic residues" evidence="1">
    <location>
        <begin position="62"/>
        <end position="73"/>
    </location>
</feature>
<keyword evidence="3" id="KW-1185">Reference proteome</keyword>
<organism evidence="2 3">
    <name type="scientific">Prunus dulcis</name>
    <name type="common">Almond</name>
    <name type="synonym">Amygdalus dulcis</name>
    <dbReference type="NCBI Taxonomy" id="3755"/>
    <lineage>
        <taxon>Eukaryota</taxon>
        <taxon>Viridiplantae</taxon>
        <taxon>Streptophyta</taxon>
        <taxon>Embryophyta</taxon>
        <taxon>Tracheophyta</taxon>
        <taxon>Spermatophyta</taxon>
        <taxon>Magnoliopsida</taxon>
        <taxon>eudicotyledons</taxon>
        <taxon>Gunneridae</taxon>
        <taxon>Pentapetalae</taxon>
        <taxon>rosids</taxon>
        <taxon>fabids</taxon>
        <taxon>Rosales</taxon>
        <taxon>Rosaceae</taxon>
        <taxon>Amygdaloideae</taxon>
        <taxon>Amygdaleae</taxon>
        <taxon>Prunus</taxon>
    </lineage>
</organism>
<evidence type="ECO:0000256" key="1">
    <source>
        <dbReference type="SAM" id="MobiDB-lite"/>
    </source>
</evidence>
<evidence type="ECO:0000313" key="3">
    <source>
        <dbReference type="Proteomes" id="UP001054821"/>
    </source>
</evidence>
<evidence type="ECO:0000313" key="2">
    <source>
        <dbReference type="EMBL" id="KAI5351903.1"/>
    </source>
</evidence>
<proteinExistence type="predicted"/>
<reference evidence="2 3" key="1">
    <citation type="journal article" date="2022" name="G3 (Bethesda)">
        <title>Whole-genome sequence and methylome profiling of the almond [Prunus dulcis (Mill.) D.A. Webb] cultivar 'Nonpareil'.</title>
        <authorList>
            <person name="D'Amico-Willman K.M."/>
            <person name="Ouma W.Z."/>
            <person name="Meulia T."/>
            <person name="Sideli G.M."/>
            <person name="Gradziel T.M."/>
            <person name="Fresnedo-Ramirez J."/>
        </authorList>
    </citation>
    <scope>NUCLEOTIDE SEQUENCE [LARGE SCALE GENOMIC DNA]</scope>
    <source>
        <strain evidence="2">Clone GOH B32 T37-40</strain>
    </source>
</reference>
<feature type="region of interest" description="Disordered" evidence="1">
    <location>
        <begin position="1"/>
        <end position="25"/>
    </location>
</feature>
<dbReference type="AlphaFoldDB" id="A0AAD5F3L7"/>
<comment type="caution">
    <text evidence="2">The sequence shown here is derived from an EMBL/GenBank/DDBJ whole genome shotgun (WGS) entry which is preliminary data.</text>
</comment>